<comment type="caution">
    <text evidence="9">The sequence shown here is derived from an EMBL/GenBank/DDBJ whole genome shotgun (WGS) entry which is preliminary data.</text>
</comment>
<feature type="transmembrane region" description="Helical" evidence="7">
    <location>
        <begin position="274"/>
        <end position="293"/>
    </location>
</feature>
<keyword evidence="2" id="KW-0813">Transport</keyword>
<evidence type="ECO:0000256" key="6">
    <source>
        <dbReference type="ARBA" id="ARBA00023136"/>
    </source>
</evidence>
<keyword evidence="3 7" id="KW-0812">Transmembrane</keyword>
<feature type="transmembrane region" description="Helical" evidence="7">
    <location>
        <begin position="151"/>
        <end position="172"/>
    </location>
</feature>
<feature type="transmembrane region" description="Helical" evidence="7">
    <location>
        <begin position="412"/>
        <end position="432"/>
    </location>
</feature>
<evidence type="ECO:0000256" key="5">
    <source>
        <dbReference type="ARBA" id="ARBA00022989"/>
    </source>
</evidence>
<evidence type="ECO:0000256" key="3">
    <source>
        <dbReference type="ARBA" id="ARBA00022692"/>
    </source>
</evidence>
<dbReference type="SUPFAM" id="SSF103473">
    <property type="entry name" value="MFS general substrate transporter"/>
    <property type="match status" value="1"/>
</dbReference>
<feature type="transmembrane region" description="Helical" evidence="7">
    <location>
        <begin position="120"/>
        <end position="139"/>
    </location>
</feature>
<dbReference type="OrthoDB" id="6415678at2759"/>
<comment type="subcellular location">
    <subcellularLocation>
        <location evidence="1">Membrane</location>
        <topology evidence="1">Multi-pass membrane protein</topology>
    </subcellularLocation>
</comment>
<organism evidence="9 10">
    <name type="scientific">Araneus ventricosus</name>
    <name type="common">Orbweaver spider</name>
    <name type="synonym">Epeira ventricosa</name>
    <dbReference type="NCBI Taxonomy" id="182803"/>
    <lineage>
        <taxon>Eukaryota</taxon>
        <taxon>Metazoa</taxon>
        <taxon>Ecdysozoa</taxon>
        <taxon>Arthropoda</taxon>
        <taxon>Chelicerata</taxon>
        <taxon>Arachnida</taxon>
        <taxon>Araneae</taxon>
        <taxon>Araneomorphae</taxon>
        <taxon>Entelegynae</taxon>
        <taxon>Araneoidea</taxon>
        <taxon>Araneidae</taxon>
        <taxon>Araneus</taxon>
    </lineage>
</organism>
<dbReference type="PANTHER" id="PTHR11662">
    <property type="entry name" value="SOLUTE CARRIER FAMILY 17"/>
    <property type="match status" value="1"/>
</dbReference>
<dbReference type="GO" id="GO:0016020">
    <property type="term" value="C:membrane"/>
    <property type="evidence" value="ECO:0007669"/>
    <property type="project" value="UniProtKB-SubCell"/>
</dbReference>
<feature type="transmembrane region" description="Helical" evidence="7">
    <location>
        <begin position="214"/>
        <end position="233"/>
    </location>
</feature>
<gene>
    <name evidence="9" type="primary">Picot_56</name>
    <name evidence="9" type="ORF">AVEN_159801_2</name>
</gene>
<feature type="transmembrane region" description="Helical" evidence="7">
    <location>
        <begin position="179"/>
        <end position="202"/>
    </location>
</feature>
<dbReference type="GO" id="GO:0015293">
    <property type="term" value="F:symporter activity"/>
    <property type="evidence" value="ECO:0007669"/>
    <property type="project" value="UniProtKB-KW"/>
</dbReference>
<dbReference type="PROSITE" id="PS50850">
    <property type="entry name" value="MFS"/>
    <property type="match status" value="1"/>
</dbReference>
<evidence type="ECO:0000313" key="9">
    <source>
        <dbReference type="EMBL" id="GBN01684.1"/>
    </source>
</evidence>
<accession>A0A4Y2KG70</accession>
<evidence type="ECO:0000256" key="1">
    <source>
        <dbReference type="ARBA" id="ARBA00004141"/>
    </source>
</evidence>
<name>A0A4Y2KG70_ARAVE</name>
<feature type="transmembrane region" description="Helical" evidence="7">
    <location>
        <begin position="376"/>
        <end position="400"/>
    </location>
</feature>
<feature type="transmembrane region" description="Helical" evidence="7">
    <location>
        <begin position="20"/>
        <end position="47"/>
    </location>
</feature>
<evidence type="ECO:0000256" key="7">
    <source>
        <dbReference type="SAM" id="Phobius"/>
    </source>
</evidence>
<reference evidence="9 10" key="1">
    <citation type="journal article" date="2019" name="Sci. Rep.">
        <title>Orb-weaving spider Araneus ventricosus genome elucidates the spidroin gene catalogue.</title>
        <authorList>
            <person name="Kono N."/>
            <person name="Nakamura H."/>
            <person name="Ohtoshi R."/>
            <person name="Moran D.A.P."/>
            <person name="Shinohara A."/>
            <person name="Yoshida Y."/>
            <person name="Fujiwara M."/>
            <person name="Mori M."/>
            <person name="Tomita M."/>
            <person name="Arakawa K."/>
        </authorList>
    </citation>
    <scope>NUCLEOTIDE SEQUENCE [LARGE SCALE GENOMIC DNA]</scope>
</reference>
<dbReference type="FunFam" id="1.20.1250.20:FF:000003">
    <property type="entry name" value="Solute carrier family 17 member 3"/>
    <property type="match status" value="1"/>
</dbReference>
<keyword evidence="4" id="KW-0769">Symport</keyword>
<proteinExistence type="predicted"/>
<dbReference type="InterPro" id="IPR011701">
    <property type="entry name" value="MFS"/>
</dbReference>
<keyword evidence="6 7" id="KW-0472">Membrane</keyword>
<feature type="transmembrane region" description="Helical" evidence="7">
    <location>
        <begin position="351"/>
        <end position="370"/>
    </location>
</feature>
<dbReference type="InterPro" id="IPR020846">
    <property type="entry name" value="MFS_dom"/>
</dbReference>
<sequence>MEPKGKIGIVKPPSLGYRHVVALIGFASCFLINIQRMSLGVAIVAMVNQTVPDRLTDSNSTAMVCPYSNETRSSSAKTTEGDFSWTSQQQGLVLGMGFLGFFFATVPASRIFAAFQARRVALFGSILSSVATLLCPVASQIHVNAMIAAQFVRGIGQGFLFVSLFVLMANWFPPKERGLLSTCVISGYSIGSTVASAVTGYICDVPELGWSGSFYIMGGVGVFHAALVIVLLYETPQDHPKISSTELLYLSDGEEKNASNNNPKTPWRKILTSVPFYALLIGLLGQYWCFSYFWTVHSTFLGTIQHFPITENGVWSCLPFLMKAFGEYSSSSISNWLLMKKYVTVDVLRRTCNSIGCIGFSAAVLGTYFSGCNGSMSAVTAAVSMFFTGVATAGAMITCIDMAPRFAGSLSAFLNGAGCWVSFLLPILVGAITKNKLLEEWHTVFFISISFVMMSGIVFAIFGSAKVQPWNFVEEEVNKDINSIELSKQKDISPLSISVLSNNHR</sequence>
<evidence type="ECO:0000256" key="2">
    <source>
        <dbReference type="ARBA" id="ARBA00022448"/>
    </source>
</evidence>
<dbReference type="PROSITE" id="PS51257">
    <property type="entry name" value="PROKAR_LIPOPROTEIN"/>
    <property type="match status" value="1"/>
</dbReference>
<feature type="transmembrane region" description="Helical" evidence="7">
    <location>
        <begin position="92"/>
        <end position="113"/>
    </location>
</feature>
<evidence type="ECO:0000256" key="4">
    <source>
        <dbReference type="ARBA" id="ARBA00022847"/>
    </source>
</evidence>
<evidence type="ECO:0000313" key="10">
    <source>
        <dbReference type="Proteomes" id="UP000499080"/>
    </source>
</evidence>
<evidence type="ECO:0000259" key="8">
    <source>
        <dbReference type="PROSITE" id="PS50850"/>
    </source>
</evidence>
<dbReference type="AlphaFoldDB" id="A0A4Y2KG70"/>
<keyword evidence="10" id="KW-1185">Reference proteome</keyword>
<protein>
    <submittedName>
        <fullName evidence="9">Inorganic phosphate cotransporter</fullName>
    </submittedName>
</protein>
<dbReference type="FunFam" id="1.20.1250.20:FF:000423">
    <property type="entry name" value="Putative inorganic phosphate cotransporter-like Protein"/>
    <property type="match status" value="1"/>
</dbReference>
<dbReference type="Proteomes" id="UP000499080">
    <property type="component" value="Unassembled WGS sequence"/>
</dbReference>
<dbReference type="InterPro" id="IPR050382">
    <property type="entry name" value="MFS_Na/Anion_cotransporter"/>
</dbReference>
<dbReference type="GO" id="GO:0006820">
    <property type="term" value="P:monoatomic anion transport"/>
    <property type="evidence" value="ECO:0007669"/>
    <property type="project" value="TreeGrafter"/>
</dbReference>
<feature type="transmembrane region" description="Helical" evidence="7">
    <location>
        <begin position="444"/>
        <end position="462"/>
    </location>
</feature>
<feature type="domain" description="Major facilitator superfamily (MFS) profile" evidence="8">
    <location>
        <begin position="21"/>
        <end position="468"/>
    </location>
</feature>
<keyword evidence="5 7" id="KW-1133">Transmembrane helix</keyword>
<dbReference type="InterPro" id="IPR036259">
    <property type="entry name" value="MFS_trans_sf"/>
</dbReference>
<dbReference type="Gene3D" id="1.20.1250.20">
    <property type="entry name" value="MFS general substrate transporter like domains"/>
    <property type="match status" value="1"/>
</dbReference>
<dbReference type="EMBL" id="BGPR01004639">
    <property type="protein sequence ID" value="GBN01684.1"/>
    <property type="molecule type" value="Genomic_DNA"/>
</dbReference>
<dbReference type="PANTHER" id="PTHR11662:SF399">
    <property type="entry name" value="FI19708P1-RELATED"/>
    <property type="match status" value="1"/>
</dbReference>
<dbReference type="Pfam" id="PF07690">
    <property type="entry name" value="MFS_1"/>
    <property type="match status" value="1"/>
</dbReference>